<sequence length="333" mass="38703">ISSLPRSWGLASTIHGRVLDGTFIQFLFQSEVDLISVQRRELWIFNNWFVAFQRWEDFPGLDFLSTIELWVQIRGIPLPYVTDETVTLIAERLGEVVTVDFHEATTTQITCIRVRIRFGITDCLRFFRRIRFRYGETTMIRFQYERLRRICSNCYRMTHHRNQCPFLQQPPSNRINPAISERLDQNRVAENDESNRDNTNSQSHISDRSFPAPISELPRVDTPRPNPEELAAVSPYFQDFKAENVQHFAVPIPQHASRLRMQSSNGSNVTPSDVHESTSKALKNSGLGESSKYEIGESSKHPRSEIVKDEERKLKQKFQVYEDGGFQLPPKKR</sequence>
<proteinExistence type="predicted"/>
<dbReference type="GeneID" id="104709439"/>
<feature type="non-terminal residue" evidence="5">
    <location>
        <position position="1"/>
    </location>
</feature>
<feature type="region of interest" description="Disordered" evidence="1">
    <location>
        <begin position="259"/>
        <end position="314"/>
    </location>
</feature>
<dbReference type="PANTHER" id="PTHR31286:SF162">
    <property type="entry name" value="DUF4283 DOMAIN-CONTAINING PROTEIN-RELATED"/>
    <property type="match status" value="1"/>
</dbReference>
<dbReference type="InterPro" id="IPR025558">
    <property type="entry name" value="DUF4283"/>
</dbReference>
<reference evidence="4" key="1">
    <citation type="journal article" date="2014" name="Nat. Commun.">
        <title>The emerging biofuel crop Camelina sativa retains a highly undifferentiated hexaploid genome structure.</title>
        <authorList>
            <person name="Kagale S."/>
            <person name="Koh C."/>
            <person name="Nixon J."/>
            <person name="Bollina V."/>
            <person name="Clarke W.E."/>
            <person name="Tuteja R."/>
            <person name="Spillane C."/>
            <person name="Robinson S.J."/>
            <person name="Links M.G."/>
            <person name="Clarke C."/>
            <person name="Higgins E.E."/>
            <person name="Huebert T."/>
            <person name="Sharpe A.G."/>
            <person name="Parkin I.A."/>
        </authorList>
    </citation>
    <scope>NUCLEOTIDE SEQUENCE [LARGE SCALE GENOMIC DNA]</scope>
    <source>
        <strain evidence="4">cv. DH55</strain>
    </source>
</reference>
<evidence type="ECO:0000313" key="4">
    <source>
        <dbReference type="Proteomes" id="UP000694864"/>
    </source>
</evidence>
<feature type="domain" description="DUF4283" evidence="2">
    <location>
        <begin position="3"/>
        <end position="58"/>
    </location>
</feature>
<dbReference type="RefSeq" id="XP_010424356.1">
    <property type="nucleotide sequence ID" value="XM_010426054.1"/>
</dbReference>
<keyword evidence="4" id="KW-1185">Reference proteome</keyword>
<evidence type="ECO:0000259" key="3">
    <source>
        <dbReference type="Pfam" id="PF14392"/>
    </source>
</evidence>
<accession>A0ABM0TCT7</accession>
<dbReference type="Pfam" id="PF14111">
    <property type="entry name" value="DUF4283"/>
    <property type="match status" value="1"/>
</dbReference>
<protein>
    <submittedName>
        <fullName evidence="5">Uncharacterized protein At4g02000-like</fullName>
    </submittedName>
</protein>
<dbReference type="InterPro" id="IPR040256">
    <property type="entry name" value="At4g02000-like"/>
</dbReference>
<reference evidence="5" key="2">
    <citation type="submission" date="2025-08" db="UniProtKB">
        <authorList>
            <consortium name="RefSeq"/>
        </authorList>
    </citation>
    <scope>IDENTIFICATION</scope>
    <source>
        <tissue evidence="5">Leaf</tissue>
    </source>
</reference>
<dbReference type="Pfam" id="PF14392">
    <property type="entry name" value="zf-CCHC_4"/>
    <property type="match status" value="1"/>
</dbReference>
<feature type="domain" description="Zinc knuckle CX2CX4HX4C" evidence="3">
    <location>
        <begin position="119"/>
        <end position="166"/>
    </location>
</feature>
<evidence type="ECO:0000313" key="5">
    <source>
        <dbReference type="RefSeq" id="XP_010424356.1"/>
    </source>
</evidence>
<organism evidence="4 5">
    <name type="scientific">Camelina sativa</name>
    <name type="common">False flax</name>
    <name type="synonym">Myagrum sativum</name>
    <dbReference type="NCBI Taxonomy" id="90675"/>
    <lineage>
        <taxon>Eukaryota</taxon>
        <taxon>Viridiplantae</taxon>
        <taxon>Streptophyta</taxon>
        <taxon>Embryophyta</taxon>
        <taxon>Tracheophyta</taxon>
        <taxon>Spermatophyta</taxon>
        <taxon>Magnoliopsida</taxon>
        <taxon>eudicotyledons</taxon>
        <taxon>Gunneridae</taxon>
        <taxon>Pentapetalae</taxon>
        <taxon>rosids</taxon>
        <taxon>malvids</taxon>
        <taxon>Brassicales</taxon>
        <taxon>Brassicaceae</taxon>
        <taxon>Camelineae</taxon>
        <taxon>Camelina</taxon>
    </lineage>
</organism>
<evidence type="ECO:0000256" key="1">
    <source>
        <dbReference type="SAM" id="MobiDB-lite"/>
    </source>
</evidence>
<dbReference type="PANTHER" id="PTHR31286">
    <property type="entry name" value="GLYCINE-RICH CELL WALL STRUCTURAL PROTEIN 1.8-LIKE"/>
    <property type="match status" value="1"/>
</dbReference>
<dbReference type="Proteomes" id="UP000694864">
    <property type="component" value="Chromosome 8"/>
</dbReference>
<gene>
    <name evidence="5" type="primary">LOC104709439</name>
</gene>
<name>A0ABM0TCT7_CAMSA</name>
<evidence type="ECO:0000259" key="2">
    <source>
        <dbReference type="Pfam" id="PF14111"/>
    </source>
</evidence>
<feature type="region of interest" description="Disordered" evidence="1">
    <location>
        <begin position="185"/>
        <end position="229"/>
    </location>
</feature>
<feature type="compositionally biased region" description="Polar residues" evidence="1">
    <location>
        <begin position="260"/>
        <end position="271"/>
    </location>
</feature>
<dbReference type="InterPro" id="IPR025836">
    <property type="entry name" value="Zn_knuckle_CX2CX4HX4C"/>
</dbReference>
<feature type="compositionally biased region" description="Basic and acidic residues" evidence="1">
    <location>
        <begin position="291"/>
        <end position="313"/>
    </location>
</feature>
<feature type="compositionally biased region" description="Basic and acidic residues" evidence="1">
    <location>
        <begin position="185"/>
        <end position="196"/>
    </location>
</feature>